<gene>
    <name evidence="2" type="ORF">SAMN05216274_102109</name>
</gene>
<proteinExistence type="predicted"/>
<feature type="region of interest" description="Disordered" evidence="1">
    <location>
        <begin position="61"/>
        <end position="80"/>
    </location>
</feature>
<reference evidence="2 3" key="1">
    <citation type="submission" date="2016-10" db="EMBL/GenBank/DDBJ databases">
        <authorList>
            <person name="Varghese N."/>
            <person name="Submissions S."/>
        </authorList>
    </citation>
    <scope>NUCLEOTIDE SEQUENCE [LARGE SCALE GENOMIC DNA]</scope>
    <source>
        <strain evidence="2 3">GMCC 1.11211</strain>
    </source>
</reference>
<organism evidence="2 3">
    <name type="scientific">Cryobacterium levicorallinum</name>
    <dbReference type="NCBI Taxonomy" id="995038"/>
    <lineage>
        <taxon>Bacteria</taxon>
        <taxon>Bacillati</taxon>
        <taxon>Actinomycetota</taxon>
        <taxon>Actinomycetes</taxon>
        <taxon>Micrococcales</taxon>
        <taxon>Microbacteriaceae</taxon>
        <taxon>Cryobacterium</taxon>
    </lineage>
</organism>
<dbReference type="EMBL" id="FOPW01000002">
    <property type="protein sequence ID" value="SFH25521.1"/>
    <property type="molecule type" value="Genomic_DNA"/>
</dbReference>
<comment type="caution">
    <text evidence="2">The sequence shown here is derived from an EMBL/GenBank/DDBJ whole genome shotgun (WGS) entry which is preliminary data.</text>
</comment>
<evidence type="ECO:0000313" key="2">
    <source>
        <dbReference type="EMBL" id="SFH25521.1"/>
    </source>
</evidence>
<keyword evidence="3" id="KW-1185">Reference proteome</keyword>
<dbReference type="Proteomes" id="UP000199681">
    <property type="component" value="Unassembled WGS sequence"/>
</dbReference>
<name>A0ABY1EA29_9MICO</name>
<sequence>MPSLMGKTRVLMSRVLLDQHRIFRFSMRQNPNPTDGWMLVQLHSVELGDHLIHGGRTQALAEHHEPGSSDARIGTTPSGHDVEVLIG</sequence>
<evidence type="ECO:0000313" key="3">
    <source>
        <dbReference type="Proteomes" id="UP000199681"/>
    </source>
</evidence>
<protein>
    <submittedName>
        <fullName evidence="2">Uncharacterized protein</fullName>
    </submittedName>
</protein>
<evidence type="ECO:0000256" key="1">
    <source>
        <dbReference type="SAM" id="MobiDB-lite"/>
    </source>
</evidence>
<accession>A0ABY1EA29</accession>